<dbReference type="PANTHER" id="PTHR10745:SF8">
    <property type="entry name" value="DNA POLYMERASE SUBUNIT GAMMA-2, MITOCHONDRIAL"/>
    <property type="match status" value="1"/>
</dbReference>
<sequence>MAPMDKIVSLAKRRGFIFPSSEIYGGLNGAWDYGPLGAELKRNIKEAWWKDMILSHDETATMSSALSSFAMVGLDSAILMNPKVWEASGHVGGFHDPMVDCRETKGRYRADQLVIFQLISEGSHLPDAGFKDLLFASPGEAGKTPNA</sequence>
<dbReference type="GO" id="GO:0005737">
    <property type="term" value="C:cytoplasm"/>
    <property type="evidence" value="ECO:0007669"/>
    <property type="project" value="TreeGrafter"/>
</dbReference>
<feature type="non-terminal residue" evidence="1">
    <location>
        <position position="147"/>
    </location>
</feature>
<dbReference type="SUPFAM" id="SSF55681">
    <property type="entry name" value="Class II aaRS and biotin synthetases"/>
    <property type="match status" value="1"/>
</dbReference>
<name>A0A382AR90_9ZZZZ</name>
<gene>
    <name evidence="1" type="ORF">METZ01_LOCUS156842</name>
</gene>
<dbReference type="GO" id="GO:0006426">
    <property type="term" value="P:glycyl-tRNA aminoacylation"/>
    <property type="evidence" value="ECO:0007669"/>
    <property type="project" value="TreeGrafter"/>
</dbReference>
<dbReference type="InterPro" id="IPR027031">
    <property type="entry name" value="Gly-tRNA_synthase/POLG2"/>
</dbReference>
<dbReference type="InterPro" id="IPR045864">
    <property type="entry name" value="aa-tRNA-synth_II/BPL/LPL"/>
</dbReference>
<accession>A0A382AR90</accession>
<dbReference type="AlphaFoldDB" id="A0A382AR90"/>
<reference evidence="1" key="1">
    <citation type="submission" date="2018-05" db="EMBL/GenBank/DDBJ databases">
        <authorList>
            <person name="Lanie J.A."/>
            <person name="Ng W.-L."/>
            <person name="Kazmierczak K.M."/>
            <person name="Andrzejewski T.M."/>
            <person name="Davidsen T.M."/>
            <person name="Wayne K.J."/>
            <person name="Tettelin H."/>
            <person name="Glass J.I."/>
            <person name="Rusch D."/>
            <person name="Podicherti R."/>
            <person name="Tsui H.-C.T."/>
            <person name="Winkler M.E."/>
        </authorList>
    </citation>
    <scope>NUCLEOTIDE SEQUENCE</scope>
</reference>
<dbReference type="Gene3D" id="3.30.930.10">
    <property type="entry name" value="Bira Bifunctional Protein, Domain 2"/>
    <property type="match status" value="1"/>
</dbReference>
<evidence type="ECO:0008006" key="2">
    <source>
        <dbReference type="Google" id="ProtNLM"/>
    </source>
</evidence>
<dbReference type="EMBL" id="UINC01026473">
    <property type="protein sequence ID" value="SVB03988.1"/>
    <property type="molecule type" value="Genomic_DNA"/>
</dbReference>
<proteinExistence type="predicted"/>
<dbReference type="PANTHER" id="PTHR10745">
    <property type="entry name" value="GLYCYL-TRNA SYNTHETASE/DNA POLYMERASE SUBUNIT GAMMA-2"/>
    <property type="match status" value="1"/>
</dbReference>
<organism evidence="1">
    <name type="scientific">marine metagenome</name>
    <dbReference type="NCBI Taxonomy" id="408172"/>
    <lineage>
        <taxon>unclassified sequences</taxon>
        <taxon>metagenomes</taxon>
        <taxon>ecological metagenomes</taxon>
    </lineage>
</organism>
<evidence type="ECO:0000313" key="1">
    <source>
        <dbReference type="EMBL" id="SVB03988.1"/>
    </source>
</evidence>
<protein>
    <recommendedName>
        <fullName evidence="2">Glycine--tRNA ligase</fullName>
    </recommendedName>
</protein>
<dbReference type="GO" id="GO:0004820">
    <property type="term" value="F:glycine-tRNA ligase activity"/>
    <property type="evidence" value="ECO:0007669"/>
    <property type="project" value="TreeGrafter"/>
</dbReference>